<protein>
    <submittedName>
        <fullName evidence="1">Uncharacterized protein</fullName>
    </submittedName>
</protein>
<evidence type="ECO:0000313" key="1">
    <source>
        <dbReference type="EMBL" id="JAD97618.1"/>
    </source>
</evidence>
<dbReference type="AlphaFoldDB" id="A0A0A9EF65"/>
<accession>A0A0A9EF65</accession>
<organism evidence="1">
    <name type="scientific">Arundo donax</name>
    <name type="common">Giant reed</name>
    <name type="synonym">Donax arundinaceus</name>
    <dbReference type="NCBI Taxonomy" id="35708"/>
    <lineage>
        <taxon>Eukaryota</taxon>
        <taxon>Viridiplantae</taxon>
        <taxon>Streptophyta</taxon>
        <taxon>Embryophyta</taxon>
        <taxon>Tracheophyta</taxon>
        <taxon>Spermatophyta</taxon>
        <taxon>Magnoliopsida</taxon>
        <taxon>Liliopsida</taxon>
        <taxon>Poales</taxon>
        <taxon>Poaceae</taxon>
        <taxon>PACMAD clade</taxon>
        <taxon>Arundinoideae</taxon>
        <taxon>Arundineae</taxon>
        <taxon>Arundo</taxon>
    </lineage>
</organism>
<reference evidence="1" key="2">
    <citation type="journal article" date="2015" name="Data Brief">
        <title>Shoot transcriptome of the giant reed, Arundo donax.</title>
        <authorList>
            <person name="Barrero R.A."/>
            <person name="Guerrero F.D."/>
            <person name="Moolhuijzen P."/>
            <person name="Goolsby J.A."/>
            <person name="Tidwell J."/>
            <person name="Bellgard S.E."/>
            <person name="Bellgard M.I."/>
        </authorList>
    </citation>
    <scope>NUCLEOTIDE SEQUENCE</scope>
    <source>
        <tissue evidence="1">Shoot tissue taken approximately 20 cm above the soil surface</tissue>
    </source>
</reference>
<name>A0A0A9EF65_ARUDO</name>
<reference evidence="1" key="1">
    <citation type="submission" date="2014-09" db="EMBL/GenBank/DDBJ databases">
        <authorList>
            <person name="Magalhaes I.L.F."/>
            <person name="Oliveira U."/>
            <person name="Santos F.R."/>
            <person name="Vidigal T.H.D.A."/>
            <person name="Brescovit A.D."/>
            <person name="Santos A.J."/>
        </authorList>
    </citation>
    <scope>NUCLEOTIDE SEQUENCE</scope>
    <source>
        <tissue evidence="1">Shoot tissue taken approximately 20 cm above the soil surface</tissue>
    </source>
</reference>
<dbReference type="EMBL" id="GBRH01200277">
    <property type="protein sequence ID" value="JAD97618.1"/>
    <property type="molecule type" value="Transcribed_RNA"/>
</dbReference>
<proteinExistence type="predicted"/>
<sequence>MSWCPDAGKPCLRERGLLLSHHVPLNQKKIVLPGNITTVLSHGMSYCDSTIWH</sequence>